<dbReference type="EMBL" id="JACYTQ010000010">
    <property type="protein sequence ID" value="MBD8491120.1"/>
    <property type="molecule type" value="Genomic_DNA"/>
</dbReference>
<reference evidence="1 2" key="1">
    <citation type="submission" date="2020-09" db="EMBL/GenBank/DDBJ databases">
        <title>Echinicola sp. CAU 1574 isolated from sand of Sido Beach.</title>
        <authorList>
            <person name="Kim W."/>
        </authorList>
    </citation>
    <scope>NUCLEOTIDE SEQUENCE [LARGE SCALE GENOMIC DNA]</scope>
    <source>
        <strain evidence="1 2">CAU 1574</strain>
    </source>
</reference>
<name>A0ABR9ATA3_9BACT</name>
<comment type="caution">
    <text evidence="1">The sequence shown here is derived from an EMBL/GenBank/DDBJ whole genome shotgun (WGS) entry which is preliminary data.</text>
</comment>
<sequence>MIDFEFAPKSYFDGTGPSALLAKLSYPESQWGEEISIYAAPLDGKIYYEVVDFYGNEFDPSPDKSNNPLTLQEFIFLIETLEVVDQSIKGDMNLTLAGIPEAKSNVYPQLEEYFQEKRKKFGMN</sequence>
<protein>
    <submittedName>
        <fullName evidence="1">UDP-glucuronosyltransferase</fullName>
    </submittedName>
</protein>
<dbReference type="Proteomes" id="UP000647133">
    <property type="component" value="Unassembled WGS sequence"/>
</dbReference>
<keyword evidence="2" id="KW-1185">Reference proteome</keyword>
<evidence type="ECO:0000313" key="1">
    <source>
        <dbReference type="EMBL" id="MBD8491120.1"/>
    </source>
</evidence>
<evidence type="ECO:0000313" key="2">
    <source>
        <dbReference type="Proteomes" id="UP000647133"/>
    </source>
</evidence>
<accession>A0ABR9ATA3</accession>
<dbReference type="RefSeq" id="WP_192011994.1">
    <property type="nucleotide sequence ID" value="NZ_JACYTQ010000010.1"/>
</dbReference>
<proteinExistence type="predicted"/>
<gene>
    <name evidence="1" type="ORF">IFO69_20365</name>
</gene>
<organism evidence="1 2">
    <name type="scientific">Echinicola arenosa</name>
    <dbReference type="NCBI Taxonomy" id="2774144"/>
    <lineage>
        <taxon>Bacteria</taxon>
        <taxon>Pseudomonadati</taxon>
        <taxon>Bacteroidota</taxon>
        <taxon>Cytophagia</taxon>
        <taxon>Cytophagales</taxon>
        <taxon>Cyclobacteriaceae</taxon>
        <taxon>Echinicola</taxon>
    </lineage>
</organism>